<sequence>IWDDITMILGTFGQALQGFSLTVYDEFRAPVPLPYNLWALCPGLQITIPSATSWRLEQFEMDIGWLALQQKLKIFDEDNLKTAYRFFDHIQRKGPCLKDRYGEDMESEPAKGFMLWIQEAITSIDVIETYIDFEGEFSADSELEAEFTSSEGEYDYPSGDSESDQFADYDYLWWDNEWMDRWWQSLTWMPLTATSIPDVITRAVDRMPIELWSLILLSAVHNSLLPSSDKSLLASIRAFNNHLEIFRETYETYGRLQLVCSEDPSFIPFSAVRVDIGNEETFVSELPGSLFSLEYAESKKLRYRVEYPAVEALAFMDNPDYCANLNLFPNLQLLSTVYLDPDHVLSTFPTLFINLTHLQVPRIYAAKDQTVEGDLAFPHLHTLNIDITAQFVYRGKGPMTSWWVNPGNTLDCLNWSLPSLINLGFRGVDQARYSDIEDLLEKFGLVLKGLDLLSRFDRVACVIDESDASSWRVDSFEMDTSWSMIQERLEDFSRESLEMAFNFFDQIRQDGPYLEDRHGEGMDSAAGQAFMNSLKTITEMKLTKKSPKEDLADDPEAEFTDSEDEDPSNEGGYGEDVEKVDYSYFLEGDCLRHWNDPHRDDNDEDYCPEDESCESE</sequence>
<evidence type="ECO:0000313" key="1">
    <source>
        <dbReference type="EMBL" id="CAG8643118.1"/>
    </source>
</evidence>
<name>A0ACA9NEK6_9GLOM</name>
<dbReference type="EMBL" id="CAJVPT010019718">
    <property type="protein sequence ID" value="CAG8643118.1"/>
    <property type="molecule type" value="Genomic_DNA"/>
</dbReference>
<gene>
    <name evidence="1" type="ORF">ACOLOM_LOCUS8004</name>
</gene>
<evidence type="ECO:0000313" key="2">
    <source>
        <dbReference type="Proteomes" id="UP000789525"/>
    </source>
</evidence>
<keyword evidence="2" id="KW-1185">Reference proteome</keyword>
<proteinExistence type="predicted"/>
<comment type="caution">
    <text evidence="1">The sequence shown here is derived from an EMBL/GenBank/DDBJ whole genome shotgun (WGS) entry which is preliminary data.</text>
</comment>
<protein>
    <submittedName>
        <fullName evidence="1">12325_t:CDS:1</fullName>
    </submittedName>
</protein>
<dbReference type="Proteomes" id="UP000789525">
    <property type="component" value="Unassembled WGS sequence"/>
</dbReference>
<accession>A0ACA9NEK6</accession>
<feature type="non-terminal residue" evidence="1">
    <location>
        <position position="1"/>
    </location>
</feature>
<organism evidence="1 2">
    <name type="scientific">Acaulospora colombiana</name>
    <dbReference type="NCBI Taxonomy" id="27376"/>
    <lineage>
        <taxon>Eukaryota</taxon>
        <taxon>Fungi</taxon>
        <taxon>Fungi incertae sedis</taxon>
        <taxon>Mucoromycota</taxon>
        <taxon>Glomeromycotina</taxon>
        <taxon>Glomeromycetes</taxon>
        <taxon>Diversisporales</taxon>
        <taxon>Acaulosporaceae</taxon>
        <taxon>Acaulospora</taxon>
    </lineage>
</organism>
<reference evidence="1" key="1">
    <citation type="submission" date="2021-06" db="EMBL/GenBank/DDBJ databases">
        <authorList>
            <person name="Kallberg Y."/>
            <person name="Tangrot J."/>
            <person name="Rosling A."/>
        </authorList>
    </citation>
    <scope>NUCLEOTIDE SEQUENCE</scope>
    <source>
        <strain evidence="1">CL356</strain>
    </source>
</reference>